<keyword evidence="2" id="KW-1185">Reference proteome</keyword>
<proteinExistence type="predicted"/>
<accession>A0A7K1SBT0</accession>
<reference evidence="1 2" key="1">
    <citation type="submission" date="2019-12" db="EMBL/GenBank/DDBJ databases">
        <title>Spirosoma sp. HMF4905 genome sequencing and assembly.</title>
        <authorList>
            <person name="Kang H."/>
            <person name="Cha I."/>
            <person name="Kim H."/>
            <person name="Joh K."/>
        </authorList>
    </citation>
    <scope>NUCLEOTIDE SEQUENCE [LARGE SCALE GENOMIC DNA]</scope>
    <source>
        <strain evidence="1 2">HMF4905</strain>
    </source>
</reference>
<dbReference type="Gene3D" id="1.20.120.450">
    <property type="entry name" value="dinb family like domain"/>
    <property type="match status" value="1"/>
</dbReference>
<dbReference type="SUPFAM" id="SSF109854">
    <property type="entry name" value="DinB/YfiT-like putative metalloenzymes"/>
    <property type="match status" value="1"/>
</dbReference>
<evidence type="ECO:0000313" key="1">
    <source>
        <dbReference type="EMBL" id="MVM31272.1"/>
    </source>
</evidence>
<sequence length="191" mass="22468">MMNDYLDSVKKQFTYYKLLGEKTFAQLPDDKLFWQYNQESNSIATIVKHLCGNMLSRWTDFLATDGEKEWRNRDNEFENILTTKQEVLDEWNAGWNCLFDALNSLTQDDLQTEIYIRNQGHTVVEAINRQLAHYPYHIGQIVFIGKMICDDSWTSLSVPKGKSKELNAEKFSKPKHKEHFTIEYLNKSKTN</sequence>
<dbReference type="RefSeq" id="WP_157585918.1">
    <property type="nucleotide sequence ID" value="NZ_WPIN01000005.1"/>
</dbReference>
<dbReference type="InterPro" id="IPR034660">
    <property type="entry name" value="DinB/YfiT-like"/>
</dbReference>
<gene>
    <name evidence="1" type="ORF">GO755_14610</name>
</gene>
<dbReference type="EMBL" id="WPIN01000005">
    <property type="protein sequence ID" value="MVM31272.1"/>
    <property type="molecule type" value="Genomic_DNA"/>
</dbReference>
<protein>
    <submittedName>
        <fullName evidence="1">DUF1572 domain-containing protein</fullName>
    </submittedName>
</protein>
<dbReference type="AlphaFoldDB" id="A0A7K1SBT0"/>
<dbReference type="Pfam" id="PF07609">
    <property type="entry name" value="DUF1572"/>
    <property type="match status" value="1"/>
</dbReference>
<organism evidence="1 2">
    <name type="scientific">Spirosoma arboris</name>
    <dbReference type="NCBI Taxonomy" id="2682092"/>
    <lineage>
        <taxon>Bacteria</taxon>
        <taxon>Pseudomonadati</taxon>
        <taxon>Bacteroidota</taxon>
        <taxon>Cytophagia</taxon>
        <taxon>Cytophagales</taxon>
        <taxon>Cytophagaceae</taxon>
        <taxon>Spirosoma</taxon>
    </lineage>
</organism>
<dbReference type="InterPro" id="IPR011466">
    <property type="entry name" value="DUF1572"/>
</dbReference>
<dbReference type="Proteomes" id="UP000436006">
    <property type="component" value="Unassembled WGS sequence"/>
</dbReference>
<evidence type="ECO:0000313" key="2">
    <source>
        <dbReference type="Proteomes" id="UP000436006"/>
    </source>
</evidence>
<name>A0A7K1SBT0_9BACT</name>
<comment type="caution">
    <text evidence="1">The sequence shown here is derived from an EMBL/GenBank/DDBJ whole genome shotgun (WGS) entry which is preliminary data.</text>
</comment>